<comment type="caution">
    <text evidence="1">The sequence shown here is derived from an EMBL/GenBank/DDBJ whole genome shotgun (WGS) entry which is preliminary data.</text>
</comment>
<proteinExistence type="predicted"/>
<organism evidence="1 2">
    <name type="scientific">Senna tora</name>
    <dbReference type="NCBI Taxonomy" id="362788"/>
    <lineage>
        <taxon>Eukaryota</taxon>
        <taxon>Viridiplantae</taxon>
        <taxon>Streptophyta</taxon>
        <taxon>Embryophyta</taxon>
        <taxon>Tracheophyta</taxon>
        <taxon>Spermatophyta</taxon>
        <taxon>Magnoliopsida</taxon>
        <taxon>eudicotyledons</taxon>
        <taxon>Gunneridae</taxon>
        <taxon>Pentapetalae</taxon>
        <taxon>rosids</taxon>
        <taxon>fabids</taxon>
        <taxon>Fabales</taxon>
        <taxon>Fabaceae</taxon>
        <taxon>Caesalpinioideae</taxon>
        <taxon>Cassia clade</taxon>
        <taxon>Senna</taxon>
    </lineage>
</organism>
<evidence type="ECO:0000313" key="2">
    <source>
        <dbReference type="Proteomes" id="UP000634136"/>
    </source>
</evidence>
<dbReference type="Proteomes" id="UP000634136">
    <property type="component" value="Unassembled WGS sequence"/>
</dbReference>
<reference evidence="1" key="1">
    <citation type="submission" date="2020-09" db="EMBL/GenBank/DDBJ databases">
        <title>Genome-Enabled Discovery of Anthraquinone Biosynthesis in Senna tora.</title>
        <authorList>
            <person name="Kang S.-H."/>
            <person name="Pandey R.P."/>
            <person name="Lee C.-M."/>
            <person name="Sim J.-S."/>
            <person name="Jeong J.-T."/>
            <person name="Choi B.-S."/>
            <person name="Jung M."/>
            <person name="Ginzburg D."/>
            <person name="Zhao K."/>
            <person name="Won S.Y."/>
            <person name="Oh T.-J."/>
            <person name="Yu Y."/>
            <person name="Kim N.-H."/>
            <person name="Lee O.R."/>
            <person name="Lee T.-H."/>
            <person name="Bashyal P."/>
            <person name="Kim T.-S."/>
            <person name="Lee W.-H."/>
            <person name="Kawkins C."/>
            <person name="Kim C.-K."/>
            <person name="Kim J.S."/>
            <person name="Ahn B.O."/>
            <person name="Rhee S.Y."/>
            <person name="Sohng J.K."/>
        </authorList>
    </citation>
    <scope>NUCLEOTIDE SEQUENCE</scope>
    <source>
        <tissue evidence="1">Leaf</tissue>
    </source>
</reference>
<evidence type="ECO:0000313" key="1">
    <source>
        <dbReference type="EMBL" id="KAF7818751.1"/>
    </source>
</evidence>
<dbReference type="EMBL" id="JAAIUW010000008">
    <property type="protein sequence ID" value="KAF7818751.1"/>
    <property type="molecule type" value="Genomic_DNA"/>
</dbReference>
<protein>
    <submittedName>
        <fullName evidence="1">Uncharacterized protein</fullName>
    </submittedName>
</protein>
<name>A0A834WGR4_9FABA</name>
<gene>
    <name evidence="1" type="ORF">G2W53_024206</name>
</gene>
<dbReference type="AlphaFoldDB" id="A0A834WGR4"/>
<accession>A0A834WGR4</accession>
<keyword evidence="2" id="KW-1185">Reference proteome</keyword>
<sequence>MTWLYQRVNDWISEAEVRDPIPEARVGEKWESGIGSEHKESVISERGLDHIIISSKSIPFSLSSSSNAH</sequence>